<sequence>MTIFWNVSENKLWKFLENSTFFFTREKKSAIMFHVIKYDI</sequence>
<dbReference type="HOGENOM" id="CLU_3297406_0_0_9"/>
<name>F0HZ92_STRSA</name>
<proteinExistence type="predicted"/>
<dbReference type="AlphaFoldDB" id="F0HZ92"/>
<gene>
    <name evidence="1" type="ORF">HMPREF9381_0232</name>
</gene>
<dbReference type="EMBL" id="AEXV01000004">
    <property type="protein sequence ID" value="EGD30431.1"/>
    <property type="molecule type" value="Genomic_DNA"/>
</dbReference>
<evidence type="ECO:0000313" key="2">
    <source>
        <dbReference type="Proteomes" id="UP000003332"/>
    </source>
</evidence>
<dbReference type="Proteomes" id="UP000003332">
    <property type="component" value="Unassembled WGS sequence"/>
</dbReference>
<protein>
    <submittedName>
        <fullName evidence="1">Uncharacterized protein</fullName>
    </submittedName>
</protein>
<comment type="caution">
    <text evidence="1">The sequence shown here is derived from an EMBL/GenBank/DDBJ whole genome shotgun (WGS) entry which is preliminary data.</text>
</comment>
<evidence type="ECO:0000313" key="1">
    <source>
        <dbReference type="EMBL" id="EGD30431.1"/>
    </source>
</evidence>
<accession>F0HZ92</accession>
<reference evidence="1 2" key="1">
    <citation type="submission" date="2011-02" db="EMBL/GenBank/DDBJ databases">
        <authorList>
            <person name="Muzny D."/>
            <person name="Qin X."/>
            <person name="Deng J."/>
            <person name="Jiang H."/>
            <person name="Liu Y."/>
            <person name="Qu J."/>
            <person name="Song X.-Z."/>
            <person name="Zhang L."/>
            <person name="Thornton R."/>
            <person name="Coyle M."/>
            <person name="Francisco L."/>
            <person name="Jackson L."/>
            <person name="Javaid M."/>
            <person name="Korchina V."/>
            <person name="Kovar C."/>
            <person name="Mata R."/>
            <person name="Mathew T."/>
            <person name="Ngo R."/>
            <person name="Nguyen L."/>
            <person name="Nguyen N."/>
            <person name="Okwuonu G."/>
            <person name="Ongeri F."/>
            <person name="Pham C."/>
            <person name="Simmons D."/>
            <person name="Wilczek-Boney K."/>
            <person name="Hale W."/>
            <person name="Jakkamsetti A."/>
            <person name="Pham P."/>
            <person name="Ruth R."/>
            <person name="San Lucas F."/>
            <person name="Warren J."/>
            <person name="Zhang J."/>
            <person name="Zhao Z."/>
            <person name="Zhou C."/>
            <person name="Zhu D."/>
            <person name="Lee S."/>
            <person name="Bess C."/>
            <person name="Blankenburg K."/>
            <person name="Forbes L."/>
            <person name="Fu Q."/>
            <person name="Gubbala S."/>
            <person name="Hirani K."/>
            <person name="Jayaseelan J.C."/>
            <person name="Lara F."/>
            <person name="Munidasa M."/>
            <person name="Palculict T."/>
            <person name="Patil S."/>
            <person name="Pu L.-L."/>
            <person name="Saada N."/>
            <person name="Tang L."/>
            <person name="Weissenberger G."/>
            <person name="Zhu Y."/>
            <person name="Hemphill L."/>
            <person name="Shang Y."/>
            <person name="Youmans B."/>
            <person name="Ayvaz T."/>
            <person name="Ross M."/>
            <person name="Santibanez J."/>
            <person name="Aqrawi P."/>
            <person name="Gross S."/>
            <person name="Joshi V."/>
            <person name="Fowler G."/>
            <person name="Nazareth L."/>
            <person name="Reid J."/>
            <person name="Worley K."/>
            <person name="Petrosino J."/>
            <person name="Highlander S."/>
            <person name="Gibbs R."/>
        </authorList>
    </citation>
    <scope>NUCLEOTIDE SEQUENCE [LARGE SCALE GENOMIC DNA]</scope>
    <source>
        <strain evidence="1 2">SK72</strain>
    </source>
</reference>
<organism evidence="1 2">
    <name type="scientific">Streptococcus sanguinis SK72</name>
    <dbReference type="NCBI Taxonomy" id="888809"/>
    <lineage>
        <taxon>Bacteria</taxon>
        <taxon>Bacillati</taxon>
        <taxon>Bacillota</taxon>
        <taxon>Bacilli</taxon>
        <taxon>Lactobacillales</taxon>
        <taxon>Streptococcaceae</taxon>
        <taxon>Streptococcus</taxon>
    </lineage>
</organism>